<comment type="similarity">
    <text evidence="2 8 9">Belongs to the ATPase epsilon chain family.</text>
</comment>
<evidence type="ECO:0000259" key="11">
    <source>
        <dbReference type="Pfam" id="PF02823"/>
    </source>
</evidence>
<dbReference type="GO" id="GO:0005886">
    <property type="term" value="C:plasma membrane"/>
    <property type="evidence" value="ECO:0007669"/>
    <property type="project" value="UniProtKB-SubCell"/>
</dbReference>
<evidence type="ECO:0000313" key="13">
    <source>
        <dbReference type="Proteomes" id="UP000739538"/>
    </source>
</evidence>
<dbReference type="SUPFAM" id="SSF46604">
    <property type="entry name" value="Epsilon subunit of F1F0-ATP synthase C-terminal domain"/>
    <property type="match status" value="1"/>
</dbReference>
<keyword evidence="8" id="KW-1003">Cell membrane</keyword>
<dbReference type="PANTHER" id="PTHR13822">
    <property type="entry name" value="ATP SYNTHASE DELTA/EPSILON CHAIN"/>
    <property type="match status" value="1"/>
</dbReference>
<proteinExistence type="inferred from homology"/>
<evidence type="ECO:0000256" key="8">
    <source>
        <dbReference type="HAMAP-Rule" id="MF_00530"/>
    </source>
</evidence>
<keyword evidence="4 8" id="KW-0406">Ion transport</keyword>
<comment type="subcellular location">
    <subcellularLocation>
        <location evidence="1 8">Cell membrane</location>
        <topology evidence="1 8">Peripheral membrane protein</topology>
    </subcellularLocation>
</comment>
<keyword evidence="7 8" id="KW-0066">ATP synthesis</keyword>
<reference evidence="12" key="2">
    <citation type="journal article" date="2021" name="Microbiome">
        <title>Successional dynamics and alternative stable states in a saline activated sludge microbial community over 9 years.</title>
        <authorList>
            <person name="Wang Y."/>
            <person name="Ye J."/>
            <person name="Ju F."/>
            <person name="Liu L."/>
            <person name="Boyd J.A."/>
            <person name="Deng Y."/>
            <person name="Parks D.H."/>
            <person name="Jiang X."/>
            <person name="Yin X."/>
            <person name="Woodcroft B.J."/>
            <person name="Tyson G.W."/>
            <person name="Hugenholtz P."/>
            <person name="Polz M.F."/>
            <person name="Zhang T."/>
        </authorList>
    </citation>
    <scope>NUCLEOTIDE SEQUENCE</scope>
    <source>
        <strain evidence="12">HKST-UBA02</strain>
    </source>
</reference>
<evidence type="ECO:0000256" key="2">
    <source>
        <dbReference type="ARBA" id="ARBA00005712"/>
    </source>
</evidence>
<evidence type="ECO:0000256" key="9">
    <source>
        <dbReference type="RuleBase" id="RU003656"/>
    </source>
</evidence>
<comment type="caution">
    <text evidence="12">The sequence shown here is derived from an EMBL/GenBank/DDBJ whole genome shotgun (WGS) entry which is preliminary data.</text>
</comment>
<dbReference type="HAMAP" id="MF_00530">
    <property type="entry name" value="ATP_synth_epsil_bac"/>
    <property type="match status" value="1"/>
</dbReference>
<comment type="subunit">
    <text evidence="8 9">F-type ATPases have 2 components, CF(1) - the catalytic core - and CF(0) - the membrane proton channel. CF(1) has five subunits: alpha(3), beta(3), gamma(1), delta(1), epsilon(1). CF(0) has three main subunits: a, b and c.</text>
</comment>
<evidence type="ECO:0000256" key="5">
    <source>
        <dbReference type="ARBA" id="ARBA00023136"/>
    </source>
</evidence>
<keyword evidence="6 8" id="KW-0139">CF(1)</keyword>
<sequence length="135" mass="14498">MAATFHLSVITPTRTLLDEEVTSIVVPGSEGYLGVLAHHAPLIAALAPGKLTVKTEGGQTHVYALSGGFLEVSNNKAILLADAMETLEEIDVERAKKAAERARKRIDEGGKLWDVPRASEALNRALNRIHVHGGR</sequence>
<keyword evidence="3 8" id="KW-0813">Transport</keyword>
<dbReference type="Pfam" id="PF00401">
    <property type="entry name" value="ATP-synt_DE"/>
    <property type="match status" value="1"/>
</dbReference>
<evidence type="ECO:0000256" key="1">
    <source>
        <dbReference type="ARBA" id="ARBA00004202"/>
    </source>
</evidence>
<dbReference type="Proteomes" id="UP000739538">
    <property type="component" value="Unassembled WGS sequence"/>
</dbReference>
<dbReference type="EMBL" id="JAGQHS010000022">
    <property type="protein sequence ID" value="MCA9755410.1"/>
    <property type="molecule type" value="Genomic_DNA"/>
</dbReference>
<protein>
    <recommendedName>
        <fullName evidence="8">ATP synthase epsilon chain</fullName>
    </recommendedName>
    <alternativeName>
        <fullName evidence="8">ATP synthase F1 sector epsilon subunit</fullName>
    </alternativeName>
    <alternativeName>
        <fullName evidence="8">F-ATPase epsilon subunit</fullName>
    </alternativeName>
</protein>
<dbReference type="SUPFAM" id="SSF51344">
    <property type="entry name" value="Epsilon subunit of F1F0-ATP synthase N-terminal domain"/>
    <property type="match status" value="1"/>
</dbReference>
<dbReference type="InterPro" id="IPR020547">
    <property type="entry name" value="ATP_synth_F1_esu_C"/>
</dbReference>
<feature type="domain" description="ATP synthase epsilon subunit C-terminal" evidence="10">
    <location>
        <begin position="88"/>
        <end position="131"/>
    </location>
</feature>
<dbReference type="NCBIfam" id="TIGR01216">
    <property type="entry name" value="ATP_synt_epsi"/>
    <property type="match status" value="1"/>
</dbReference>
<feature type="domain" description="ATP synthase F1 complex delta/epsilon subunit N-terminal" evidence="11">
    <location>
        <begin position="5"/>
        <end position="83"/>
    </location>
</feature>
<dbReference type="GO" id="GO:0046933">
    <property type="term" value="F:proton-transporting ATP synthase activity, rotational mechanism"/>
    <property type="evidence" value="ECO:0007669"/>
    <property type="project" value="UniProtKB-UniRule"/>
</dbReference>
<evidence type="ECO:0000256" key="6">
    <source>
        <dbReference type="ARBA" id="ARBA00023196"/>
    </source>
</evidence>
<dbReference type="AlphaFoldDB" id="A0A956N9Z5"/>
<comment type="function">
    <text evidence="8">Produces ATP from ADP in the presence of a proton gradient across the membrane.</text>
</comment>
<dbReference type="GO" id="GO:0045259">
    <property type="term" value="C:proton-transporting ATP synthase complex"/>
    <property type="evidence" value="ECO:0007669"/>
    <property type="project" value="UniProtKB-KW"/>
</dbReference>
<dbReference type="InterPro" id="IPR036771">
    <property type="entry name" value="ATPsynth_dsu/esu_N"/>
</dbReference>
<dbReference type="CDD" id="cd12152">
    <property type="entry name" value="F1-ATPase_delta"/>
    <property type="match status" value="1"/>
</dbReference>
<reference evidence="12" key="1">
    <citation type="submission" date="2020-04" db="EMBL/GenBank/DDBJ databases">
        <authorList>
            <person name="Zhang T."/>
        </authorList>
    </citation>
    <scope>NUCLEOTIDE SEQUENCE</scope>
    <source>
        <strain evidence="12">HKST-UBA02</strain>
    </source>
</reference>
<organism evidence="12 13">
    <name type="scientific">Eiseniibacteriota bacterium</name>
    <dbReference type="NCBI Taxonomy" id="2212470"/>
    <lineage>
        <taxon>Bacteria</taxon>
        <taxon>Candidatus Eiseniibacteriota</taxon>
    </lineage>
</organism>
<accession>A0A956N9Z5</accession>
<dbReference type="InterPro" id="IPR001469">
    <property type="entry name" value="ATP_synth_F1_dsu/esu"/>
</dbReference>
<evidence type="ECO:0000256" key="7">
    <source>
        <dbReference type="ARBA" id="ARBA00023310"/>
    </source>
</evidence>
<gene>
    <name evidence="8" type="primary">atpC</name>
    <name evidence="12" type="ORF">KDA27_06390</name>
</gene>
<keyword evidence="5 8" id="KW-0472">Membrane</keyword>
<evidence type="ECO:0000256" key="3">
    <source>
        <dbReference type="ARBA" id="ARBA00022448"/>
    </source>
</evidence>
<dbReference type="GO" id="GO:0005524">
    <property type="term" value="F:ATP binding"/>
    <property type="evidence" value="ECO:0007669"/>
    <property type="project" value="UniProtKB-UniRule"/>
</dbReference>
<evidence type="ECO:0000256" key="4">
    <source>
        <dbReference type="ARBA" id="ARBA00023065"/>
    </source>
</evidence>
<dbReference type="NCBIfam" id="NF009980">
    <property type="entry name" value="PRK13446.1"/>
    <property type="match status" value="1"/>
</dbReference>
<evidence type="ECO:0000313" key="12">
    <source>
        <dbReference type="EMBL" id="MCA9755410.1"/>
    </source>
</evidence>
<dbReference type="PANTHER" id="PTHR13822:SF10">
    <property type="entry name" value="ATP SYNTHASE EPSILON CHAIN, CHLOROPLASTIC"/>
    <property type="match status" value="1"/>
</dbReference>
<dbReference type="Gene3D" id="2.60.15.10">
    <property type="entry name" value="F0F1 ATP synthase delta/epsilon subunit, N-terminal"/>
    <property type="match status" value="1"/>
</dbReference>
<dbReference type="Gene3D" id="1.20.5.440">
    <property type="entry name" value="ATP synthase delta/epsilon subunit, C-terminal domain"/>
    <property type="match status" value="1"/>
</dbReference>
<evidence type="ECO:0000259" key="10">
    <source>
        <dbReference type="Pfam" id="PF00401"/>
    </source>
</evidence>
<keyword evidence="8" id="KW-0375">Hydrogen ion transport</keyword>
<dbReference type="InterPro" id="IPR020546">
    <property type="entry name" value="ATP_synth_F1_dsu/esu_N"/>
</dbReference>
<name>A0A956N9Z5_UNCEI</name>
<dbReference type="InterPro" id="IPR036794">
    <property type="entry name" value="ATP_F1_dsu/esu_C_sf"/>
</dbReference>
<dbReference type="Pfam" id="PF02823">
    <property type="entry name" value="ATP-synt_DE_N"/>
    <property type="match status" value="1"/>
</dbReference>